<dbReference type="OrthoDB" id="6062498at2759"/>
<feature type="binding site" evidence="11">
    <location>
        <position position="82"/>
    </location>
    <ligand>
        <name>Ca(2+)</name>
        <dbReference type="ChEBI" id="CHEBI:29108"/>
    </ligand>
</feature>
<feature type="binding site" evidence="11">
    <location>
        <position position="63"/>
    </location>
    <ligand>
        <name>Ca(2+)</name>
        <dbReference type="ChEBI" id="CHEBI:29108"/>
    </ligand>
</feature>
<feature type="disulfide bond" evidence="12">
    <location>
        <begin position="112"/>
        <end position="126"/>
    </location>
</feature>
<dbReference type="CDD" id="cd00125">
    <property type="entry name" value="PLA2c"/>
    <property type="match status" value="1"/>
</dbReference>
<keyword evidence="3 14" id="KW-0964">Secreted</keyword>
<dbReference type="SMART" id="SM00085">
    <property type="entry name" value="PA2c"/>
    <property type="match status" value="1"/>
</dbReference>
<comment type="cofactor">
    <cofactor evidence="11">
        <name>Ca(2+)</name>
        <dbReference type="ChEBI" id="CHEBI:29108"/>
    </cofactor>
    <text evidence="11">Binds 1 Ca(2+) ion per subunit.</text>
</comment>
<dbReference type="InterPro" id="IPR036444">
    <property type="entry name" value="PLipase_A2_dom_sf"/>
</dbReference>
<dbReference type="GO" id="GO:0005576">
    <property type="term" value="C:extracellular region"/>
    <property type="evidence" value="ECO:0007669"/>
    <property type="project" value="UniProtKB-SubCell"/>
</dbReference>
<evidence type="ECO:0000313" key="17">
    <source>
        <dbReference type="Proteomes" id="UP000076420"/>
    </source>
</evidence>
<dbReference type="PROSITE" id="PS00118">
    <property type="entry name" value="PA2_HIS"/>
    <property type="match status" value="1"/>
</dbReference>
<accession>A0A2C9K164</accession>
<dbReference type="InterPro" id="IPR001211">
    <property type="entry name" value="PLA2"/>
</dbReference>
<dbReference type="GO" id="GO:0004623">
    <property type="term" value="F:phospholipase A2 activity"/>
    <property type="evidence" value="ECO:0007669"/>
    <property type="project" value="UniProtKB-EC"/>
</dbReference>
<feature type="chain" id="PRO_5011821541" description="Phospholipase A2" evidence="14">
    <location>
        <begin position="26"/>
        <end position="155"/>
    </location>
</feature>
<feature type="disulfide bond" evidence="12">
    <location>
        <begin position="62"/>
        <end position="78"/>
    </location>
</feature>
<comment type="similarity">
    <text evidence="13">Belongs to the phospholipase A2 family.</text>
</comment>
<keyword evidence="4 11" id="KW-0479">Metal-binding</keyword>
<comment type="subcellular location">
    <subcellularLocation>
        <location evidence="1 14">Secreted</location>
    </subcellularLocation>
</comment>
<dbReference type="STRING" id="6526.A0A2C9K164"/>
<evidence type="ECO:0000256" key="13">
    <source>
        <dbReference type="RuleBase" id="RU003654"/>
    </source>
</evidence>
<name>A0A2C9K164_BIOGL</name>
<dbReference type="PANTHER" id="PTHR11716">
    <property type="entry name" value="PHOSPHOLIPASE A2 FAMILY MEMBER"/>
    <property type="match status" value="1"/>
</dbReference>
<evidence type="ECO:0000256" key="6">
    <source>
        <dbReference type="ARBA" id="ARBA00022837"/>
    </source>
</evidence>
<dbReference type="EnsemblMetazoa" id="BGLB011449-RB">
    <property type="protein sequence ID" value="BGLB011449-PB"/>
    <property type="gene ID" value="BGLB011449"/>
</dbReference>
<feature type="domain" description="Phospholipase A2-like central" evidence="15">
    <location>
        <begin position="36"/>
        <end position="154"/>
    </location>
</feature>
<reference evidence="16" key="1">
    <citation type="submission" date="2020-05" db="UniProtKB">
        <authorList>
            <consortium name="EnsemblMetazoa"/>
        </authorList>
    </citation>
    <scope>IDENTIFICATION</scope>
    <source>
        <strain evidence="16">BB02</strain>
    </source>
</reference>
<protein>
    <recommendedName>
        <fullName evidence="2 14">Phospholipase A2</fullName>
        <ecNumber evidence="2 14">3.1.1.4</ecNumber>
    </recommendedName>
</protein>
<gene>
    <name evidence="16" type="primary">106076932</name>
</gene>
<comment type="catalytic activity">
    <reaction evidence="14">
        <text>a 1,2-diacyl-sn-glycero-3-phosphocholine + H2O = a 1-acyl-sn-glycero-3-phosphocholine + a fatty acid + H(+)</text>
        <dbReference type="Rhea" id="RHEA:15801"/>
        <dbReference type="ChEBI" id="CHEBI:15377"/>
        <dbReference type="ChEBI" id="CHEBI:15378"/>
        <dbReference type="ChEBI" id="CHEBI:28868"/>
        <dbReference type="ChEBI" id="CHEBI:57643"/>
        <dbReference type="ChEBI" id="CHEBI:58168"/>
        <dbReference type="EC" id="3.1.1.4"/>
    </reaction>
</comment>
<proteinExistence type="inferred from homology"/>
<evidence type="ECO:0000256" key="9">
    <source>
        <dbReference type="ARBA" id="ARBA00023157"/>
    </source>
</evidence>
<evidence type="ECO:0000259" key="15">
    <source>
        <dbReference type="SMART" id="SM00085"/>
    </source>
</evidence>
<evidence type="ECO:0000256" key="14">
    <source>
        <dbReference type="RuleBase" id="RU361236"/>
    </source>
</evidence>
<dbReference type="Proteomes" id="UP000076420">
    <property type="component" value="Unassembled WGS sequence"/>
</dbReference>
<dbReference type="RefSeq" id="XP_013093193.2">
    <property type="nucleotide sequence ID" value="XM_013237739.2"/>
</dbReference>
<evidence type="ECO:0000256" key="3">
    <source>
        <dbReference type="ARBA" id="ARBA00022525"/>
    </source>
</evidence>
<feature type="active site" evidence="10">
    <location>
        <position position="81"/>
    </location>
</feature>
<keyword evidence="14" id="KW-0732">Signal</keyword>
<dbReference type="Gene3D" id="1.20.90.10">
    <property type="entry name" value="Phospholipase A2 domain"/>
    <property type="match status" value="1"/>
</dbReference>
<dbReference type="InterPro" id="IPR033112">
    <property type="entry name" value="PLA2_Asp_AS"/>
</dbReference>
<dbReference type="KEGG" id="bgt:106076932"/>
<evidence type="ECO:0000256" key="4">
    <source>
        <dbReference type="ARBA" id="ARBA00022723"/>
    </source>
</evidence>
<dbReference type="Pfam" id="PF00068">
    <property type="entry name" value="Phospholip_A2_1"/>
    <property type="match status" value="1"/>
</dbReference>
<evidence type="ECO:0000256" key="11">
    <source>
        <dbReference type="PIRSR" id="PIRSR601211-2"/>
    </source>
</evidence>
<evidence type="ECO:0000256" key="10">
    <source>
        <dbReference type="PIRSR" id="PIRSR601211-1"/>
    </source>
</evidence>
<feature type="binding site" evidence="11">
    <location>
        <position position="65"/>
    </location>
    <ligand>
        <name>Ca(2+)</name>
        <dbReference type="ChEBI" id="CHEBI:29108"/>
    </ligand>
</feature>
<feature type="disulfide bond" evidence="12">
    <location>
        <begin position="84"/>
        <end position="128"/>
    </location>
</feature>
<dbReference type="PRINTS" id="PR00389">
    <property type="entry name" value="PHPHLIPASEA2"/>
</dbReference>
<evidence type="ECO:0000313" key="16">
    <source>
        <dbReference type="EnsemblMetazoa" id="BGLB011449-PB"/>
    </source>
</evidence>
<dbReference type="GO" id="GO:0016042">
    <property type="term" value="P:lipid catabolic process"/>
    <property type="evidence" value="ECO:0007669"/>
    <property type="project" value="UniProtKB-KW"/>
</dbReference>
<dbReference type="PANTHER" id="PTHR11716:SF47">
    <property type="entry name" value="PHOSPHOLIPASE A2-ALPHA"/>
    <property type="match status" value="1"/>
</dbReference>
<keyword evidence="6 11" id="KW-0106">Calcium</keyword>
<dbReference type="GO" id="GO:0005509">
    <property type="term" value="F:calcium ion binding"/>
    <property type="evidence" value="ECO:0007669"/>
    <property type="project" value="InterPro"/>
</dbReference>
<dbReference type="InterPro" id="IPR016090">
    <property type="entry name" value="PLA2-like_dom"/>
</dbReference>
<dbReference type="PROSITE" id="PS00119">
    <property type="entry name" value="PA2_ASP"/>
    <property type="match status" value="1"/>
</dbReference>
<sequence length="155" mass="17228">MSFVSMAIVAIFLVISFNIMGMTSGLHSAHSIHKRGIALLCYQMEQTLNSSCLAYLGYGCFCGPGGHGTPVDDVDRCCQTHDACYGQDKCKKSWYDYFVHYNVKCPEGSCQCTDSPVTSPCAHTACECDRVFAECLRVTEHLVDQTYKSYDKKKC</sequence>
<organism evidence="16 17">
    <name type="scientific">Biomphalaria glabrata</name>
    <name type="common">Bloodfluke planorb</name>
    <name type="synonym">Freshwater snail</name>
    <dbReference type="NCBI Taxonomy" id="6526"/>
    <lineage>
        <taxon>Eukaryota</taxon>
        <taxon>Metazoa</taxon>
        <taxon>Spiralia</taxon>
        <taxon>Lophotrochozoa</taxon>
        <taxon>Mollusca</taxon>
        <taxon>Gastropoda</taxon>
        <taxon>Heterobranchia</taxon>
        <taxon>Euthyneura</taxon>
        <taxon>Panpulmonata</taxon>
        <taxon>Hygrophila</taxon>
        <taxon>Lymnaeoidea</taxon>
        <taxon>Planorbidae</taxon>
        <taxon>Biomphalaria</taxon>
    </lineage>
</organism>
<evidence type="ECO:0000256" key="1">
    <source>
        <dbReference type="ARBA" id="ARBA00004613"/>
    </source>
</evidence>
<keyword evidence="9 12" id="KW-1015">Disulfide bond</keyword>
<dbReference type="SUPFAM" id="SSF48619">
    <property type="entry name" value="Phospholipase A2, PLA2"/>
    <property type="match status" value="1"/>
</dbReference>
<dbReference type="EC" id="3.1.1.4" evidence="2 14"/>
<feature type="signal peptide" evidence="14">
    <location>
        <begin position="1"/>
        <end position="25"/>
    </location>
</feature>
<dbReference type="InterPro" id="IPR033113">
    <property type="entry name" value="PLA2_histidine"/>
</dbReference>
<keyword evidence="7" id="KW-0442">Lipid degradation</keyword>
<evidence type="ECO:0000256" key="12">
    <source>
        <dbReference type="PIRSR" id="PIRSR601211-3"/>
    </source>
</evidence>
<keyword evidence="5 14" id="KW-0378">Hydrolase</keyword>
<evidence type="ECO:0000256" key="8">
    <source>
        <dbReference type="ARBA" id="ARBA00023098"/>
    </source>
</evidence>
<dbReference type="VEuPathDB" id="VectorBase:BGLB011449"/>
<evidence type="ECO:0000256" key="7">
    <source>
        <dbReference type="ARBA" id="ARBA00022963"/>
    </source>
</evidence>
<feature type="active site" evidence="10">
    <location>
        <position position="129"/>
    </location>
</feature>
<dbReference type="GO" id="GO:0006644">
    <property type="term" value="P:phospholipid metabolic process"/>
    <property type="evidence" value="ECO:0007669"/>
    <property type="project" value="InterPro"/>
</dbReference>
<evidence type="ECO:0000256" key="5">
    <source>
        <dbReference type="ARBA" id="ARBA00022801"/>
    </source>
</evidence>
<dbReference type="GO" id="GO:0050482">
    <property type="term" value="P:arachidonate secretion"/>
    <property type="evidence" value="ECO:0007669"/>
    <property type="project" value="InterPro"/>
</dbReference>
<feature type="disulfide bond" evidence="12">
    <location>
        <begin position="77"/>
        <end position="135"/>
    </location>
</feature>
<dbReference type="AlphaFoldDB" id="A0A2C9K164"/>
<keyword evidence="8 14" id="KW-0443">Lipid metabolism</keyword>
<evidence type="ECO:0000256" key="2">
    <source>
        <dbReference type="ARBA" id="ARBA00013278"/>
    </source>
</evidence>
<dbReference type="VEuPathDB" id="VectorBase:BGLAX_029817"/>
<feature type="binding site" evidence="11">
    <location>
        <position position="61"/>
    </location>
    <ligand>
        <name>Ca(2+)</name>
        <dbReference type="ChEBI" id="CHEBI:29108"/>
    </ligand>
</feature>